<feature type="domain" description="BioF2-like acetyltransferase" evidence="2">
    <location>
        <begin position="188"/>
        <end position="332"/>
    </location>
</feature>
<organism evidence="3 4">
    <name type="scientific">Nonomuraea mesophila</name>
    <dbReference type="NCBI Taxonomy" id="2530382"/>
    <lineage>
        <taxon>Bacteria</taxon>
        <taxon>Bacillati</taxon>
        <taxon>Actinomycetota</taxon>
        <taxon>Actinomycetes</taxon>
        <taxon>Streptosporangiales</taxon>
        <taxon>Streptosporangiaceae</taxon>
        <taxon>Nonomuraea</taxon>
    </lineage>
</organism>
<keyword evidence="3" id="KW-0808">Transferase</keyword>
<dbReference type="EMBL" id="SMLD01000091">
    <property type="protein sequence ID" value="TDE41763.1"/>
    <property type="molecule type" value="Genomic_DNA"/>
</dbReference>
<comment type="caution">
    <text evidence="3">The sequence shown here is derived from an EMBL/GenBank/DDBJ whole genome shotgun (WGS) entry which is preliminary data.</text>
</comment>
<dbReference type="InterPro" id="IPR016181">
    <property type="entry name" value="Acyl_CoA_acyltransferase"/>
</dbReference>
<keyword evidence="4" id="KW-1185">Reference proteome</keyword>
<dbReference type="SUPFAM" id="SSF55729">
    <property type="entry name" value="Acyl-CoA N-acyltransferases (Nat)"/>
    <property type="match status" value="1"/>
</dbReference>
<evidence type="ECO:0000313" key="4">
    <source>
        <dbReference type="Proteomes" id="UP000295136"/>
    </source>
</evidence>
<dbReference type="AlphaFoldDB" id="A0A4R5F2J2"/>
<accession>A0A4R5F2J2</accession>
<dbReference type="RefSeq" id="WP_132634647.1">
    <property type="nucleotide sequence ID" value="NZ_SMLD01000091.1"/>
</dbReference>
<dbReference type="GO" id="GO:0016740">
    <property type="term" value="F:transferase activity"/>
    <property type="evidence" value="ECO:0007669"/>
    <property type="project" value="UniProtKB-KW"/>
</dbReference>
<dbReference type="Proteomes" id="UP000295136">
    <property type="component" value="Unassembled WGS sequence"/>
</dbReference>
<dbReference type="InterPro" id="IPR038740">
    <property type="entry name" value="BioF2-like_GNAT_dom"/>
</dbReference>
<reference evidence="3 4" key="1">
    <citation type="submission" date="2019-03" db="EMBL/GenBank/DDBJ databases">
        <title>Draft genome sequences of novel Actinobacteria.</title>
        <authorList>
            <person name="Sahin N."/>
            <person name="Ay H."/>
            <person name="Saygin H."/>
        </authorList>
    </citation>
    <scope>NUCLEOTIDE SEQUENCE [LARGE SCALE GENOMIC DNA]</scope>
    <source>
        <strain evidence="3 4">6K102</strain>
    </source>
</reference>
<gene>
    <name evidence="3" type="ORF">E1295_28910</name>
</gene>
<proteinExistence type="predicted"/>
<evidence type="ECO:0000256" key="1">
    <source>
        <dbReference type="SAM" id="MobiDB-lite"/>
    </source>
</evidence>
<name>A0A4R5F2J2_9ACTN</name>
<evidence type="ECO:0000259" key="2">
    <source>
        <dbReference type="Pfam" id="PF13480"/>
    </source>
</evidence>
<sequence>MSAATPGASTSQGSPPIPRAGRPTLRVVPRNALSGLAEDWAGLYARSSAATPFQSYSWLCSWWRAYGTPGRLRVFLAYRGGRLVAAAPLRLEYRLGCRVLTPVGGGQSDFTDIMVDDAEGDAGLRELRAGLLAQPGWDVIDLPEARPGAAVLRLAALWGGRAWTLPASTCLQLPGRPIEQVMAGLNGRRARKLRTALRKLDAMDLSVDVVEPDRVEHSVSELLRLHLLQWESRGINVRHTEPRFMDHLTRATRSLVAEDRAVLKEFRVRGRLRACDLTVVGKDFVGGYLYGADPELRAEADVLTMLLRDNLETTHRLGRPVLSLLRGDEPHKAKFGCEAIVNQRVMLGRGVRSAAYAASAGARLAGQELLKRRCPRLVERFATWR</sequence>
<dbReference type="Pfam" id="PF13480">
    <property type="entry name" value="Acetyltransf_6"/>
    <property type="match status" value="1"/>
</dbReference>
<protein>
    <submittedName>
        <fullName evidence="3">GNAT family N-acetyltransferase</fullName>
    </submittedName>
</protein>
<evidence type="ECO:0000313" key="3">
    <source>
        <dbReference type="EMBL" id="TDE41763.1"/>
    </source>
</evidence>
<feature type="region of interest" description="Disordered" evidence="1">
    <location>
        <begin position="1"/>
        <end position="24"/>
    </location>
</feature>